<accession>A0ABU5I7N7</accession>
<dbReference type="CDD" id="cd00130">
    <property type="entry name" value="PAS"/>
    <property type="match status" value="1"/>
</dbReference>
<dbReference type="InterPro" id="IPR013655">
    <property type="entry name" value="PAS_fold_3"/>
</dbReference>
<geneLocation type="plasmid" evidence="7">
    <name>unnamed</name>
</geneLocation>
<dbReference type="PRINTS" id="PR00260">
    <property type="entry name" value="CHEMTRNSDUCR"/>
</dbReference>
<dbReference type="InterPro" id="IPR003660">
    <property type="entry name" value="HAMP_dom"/>
</dbReference>
<name>A0ABU5I7N7_9BURK</name>
<dbReference type="Gene3D" id="3.30.450.20">
    <property type="entry name" value="PAS domain"/>
    <property type="match status" value="1"/>
</dbReference>
<proteinExistence type="inferred from homology"/>
<gene>
    <name evidence="7" type="ORF">SM757_00845</name>
</gene>
<dbReference type="SUPFAM" id="SSF55785">
    <property type="entry name" value="PYP-like sensor domain (PAS domain)"/>
    <property type="match status" value="1"/>
</dbReference>
<protein>
    <submittedName>
        <fullName evidence="7">Methyl-accepting chemotaxis protein</fullName>
    </submittedName>
</protein>
<evidence type="ECO:0000256" key="2">
    <source>
        <dbReference type="PROSITE-ProRule" id="PRU00284"/>
    </source>
</evidence>
<evidence type="ECO:0000313" key="8">
    <source>
        <dbReference type="Proteomes" id="UP001293718"/>
    </source>
</evidence>
<evidence type="ECO:0000256" key="3">
    <source>
        <dbReference type="SAM" id="MobiDB-lite"/>
    </source>
</evidence>
<evidence type="ECO:0000259" key="6">
    <source>
        <dbReference type="PROSITE" id="PS50885"/>
    </source>
</evidence>
<dbReference type="InterPro" id="IPR001610">
    <property type="entry name" value="PAC"/>
</dbReference>
<evidence type="ECO:0000256" key="1">
    <source>
        <dbReference type="ARBA" id="ARBA00029447"/>
    </source>
</evidence>
<dbReference type="NCBIfam" id="TIGR00229">
    <property type="entry name" value="sensory_box"/>
    <property type="match status" value="1"/>
</dbReference>
<dbReference type="Gene3D" id="1.10.287.950">
    <property type="entry name" value="Methyl-accepting chemotaxis protein"/>
    <property type="match status" value="1"/>
</dbReference>
<feature type="domain" description="Methyl-accepting transducer" evidence="4">
    <location>
        <begin position="266"/>
        <end position="495"/>
    </location>
</feature>
<dbReference type="SMART" id="SM00086">
    <property type="entry name" value="PAC"/>
    <property type="match status" value="1"/>
</dbReference>
<comment type="similarity">
    <text evidence="1">Belongs to the methyl-accepting chemotaxis (MCP) protein family.</text>
</comment>
<feature type="domain" description="HAMP" evidence="6">
    <location>
        <begin position="209"/>
        <end position="261"/>
    </location>
</feature>
<dbReference type="InterPro" id="IPR004090">
    <property type="entry name" value="Chemotax_Me-accpt_rcpt"/>
</dbReference>
<dbReference type="InterPro" id="IPR035965">
    <property type="entry name" value="PAS-like_dom_sf"/>
</dbReference>
<dbReference type="InterPro" id="IPR004089">
    <property type="entry name" value="MCPsignal_dom"/>
</dbReference>
<dbReference type="PANTHER" id="PTHR43531:SF5">
    <property type="entry name" value="METHYL-ACCEPTING CHEMOTAXIS PROTEIN III"/>
    <property type="match status" value="1"/>
</dbReference>
<keyword evidence="7" id="KW-0614">Plasmid</keyword>
<dbReference type="Pfam" id="PF00015">
    <property type="entry name" value="MCPsignal"/>
    <property type="match status" value="1"/>
</dbReference>
<sequence length="543" mass="57609">MRHTGPVTGCEYVLEEGTTLVSTTDLKSRITYGNPAFIRASGYTREELLGQPHNLIRHPDMPSEAFRDLWATIRDGRPWSGVVKNRRKNGDHYWVLANVTPVIEDGCVAGYLSVRSKPSREQVAEAEALYAHMREQPGRYVLQHGELHVRTVLGRLHSALRWGLGARIAGLSIASSLACSVLAATGLNAGLTLGATLALAATTALLLRRMAVAPLQSAIVTANRLAAGQLGLAKATGGDDETEQLMRALTQLDVSLQAIVGDVRSEVDGIRTASQQIAAGNADLGARTELQAGSLQHTASSVEEIAVTLRHGAEHAETARGLAQEAADAARQGGQSMQEMVQRMGEIREASQRIGEIIQVIDSISFQTNILALNAAVEAARAGEAGRGFAVVAGEVRALAGKTTDAAREIKNLIGDATSRVEAGNALAEATGRTVRQSAQAVDRVFGLIADMSRAAQEQAQGVELVNKSVSQLDSVTQQNAAMVEQLSTAARSLHHRAEVVVESVRIFRTAHGGAATPAPQRLEQSAGAARPRIPVRKHTTPA</sequence>
<dbReference type="RefSeq" id="WP_322464188.1">
    <property type="nucleotide sequence ID" value="NZ_JAXOJX010000001.1"/>
</dbReference>
<dbReference type="PANTHER" id="PTHR43531">
    <property type="entry name" value="PROTEIN ICFG"/>
    <property type="match status" value="1"/>
</dbReference>
<dbReference type="InterPro" id="IPR000014">
    <property type="entry name" value="PAS"/>
</dbReference>
<comment type="caution">
    <text evidence="7">The sequence shown here is derived from an EMBL/GenBank/DDBJ whole genome shotgun (WGS) entry which is preliminary data.</text>
</comment>
<dbReference type="Proteomes" id="UP001293718">
    <property type="component" value="Unassembled WGS sequence"/>
</dbReference>
<feature type="compositionally biased region" description="Basic residues" evidence="3">
    <location>
        <begin position="534"/>
        <end position="543"/>
    </location>
</feature>
<keyword evidence="2" id="KW-0807">Transducer</keyword>
<evidence type="ECO:0000259" key="5">
    <source>
        <dbReference type="PROSITE" id="PS50112"/>
    </source>
</evidence>
<evidence type="ECO:0000259" key="4">
    <source>
        <dbReference type="PROSITE" id="PS50111"/>
    </source>
</evidence>
<evidence type="ECO:0000313" key="7">
    <source>
        <dbReference type="EMBL" id="MDZ5455110.1"/>
    </source>
</evidence>
<reference evidence="7 8" key="1">
    <citation type="submission" date="2023-11" db="EMBL/GenBank/DDBJ databases">
        <title>Draft genome of Azohydromonas lata strain H1 (DSM1123), a polyhydroxyalkanoate producer.</title>
        <authorList>
            <person name="Traversa D."/>
            <person name="D'Addabbo P."/>
            <person name="Pazzani C."/>
            <person name="Manzari C."/>
            <person name="Chiara M."/>
            <person name="Scrascia M."/>
        </authorList>
    </citation>
    <scope>NUCLEOTIDE SEQUENCE [LARGE SCALE GENOMIC DNA]</scope>
    <source>
        <strain evidence="7 8">H1</strain>
        <plasmid evidence="7">unnamed</plasmid>
    </source>
</reference>
<dbReference type="SUPFAM" id="SSF58104">
    <property type="entry name" value="Methyl-accepting chemotaxis protein (MCP) signaling domain"/>
    <property type="match status" value="1"/>
</dbReference>
<dbReference type="PROSITE" id="PS50885">
    <property type="entry name" value="HAMP"/>
    <property type="match status" value="1"/>
</dbReference>
<dbReference type="Pfam" id="PF08447">
    <property type="entry name" value="PAS_3"/>
    <property type="match status" value="1"/>
</dbReference>
<organism evidence="7 8">
    <name type="scientific">Azohydromonas lata</name>
    <dbReference type="NCBI Taxonomy" id="45677"/>
    <lineage>
        <taxon>Bacteria</taxon>
        <taxon>Pseudomonadati</taxon>
        <taxon>Pseudomonadota</taxon>
        <taxon>Betaproteobacteria</taxon>
        <taxon>Burkholderiales</taxon>
        <taxon>Sphaerotilaceae</taxon>
        <taxon>Azohydromonas</taxon>
    </lineage>
</organism>
<feature type="region of interest" description="Disordered" evidence="3">
    <location>
        <begin position="513"/>
        <end position="543"/>
    </location>
</feature>
<dbReference type="SMART" id="SM00283">
    <property type="entry name" value="MA"/>
    <property type="match status" value="1"/>
</dbReference>
<keyword evidence="8" id="KW-1185">Reference proteome</keyword>
<dbReference type="PROSITE" id="PS50111">
    <property type="entry name" value="CHEMOTAXIS_TRANSDUC_2"/>
    <property type="match status" value="1"/>
</dbReference>
<dbReference type="InterPro" id="IPR051310">
    <property type="entry name" value="MCP_chemotaxis"/>
</dbReference>
<dbReference type="EMBL" id="JAXOJX010000001">
    <property type="protein sequence ID" value="MDZ5455110.1"/>
    <property type="molecule type" value="Genomic_DNA"/>
</dbReference>
<dbReference type="PROSITE" id="PS50112">
    <property type="entry name" value="PAS"/>
    <property type="match status" value="1"/>
</dbReference>
<feature type="domain" description="PAS" evidence="5">
    <location>
        <begin position="13"/>
        <end position="76"/>
    </location>
</feature>
<dbReference type="CDD" id="cd11386">
    <property type="entry name" value="MCP_signal"/>
    <property type="match status" value="1"/>
</dbReference>